<dbReference type="Proteomes" id="UP000542342">
    <property type="component" value="Unassembled WGS sequence"/>
</dbReference>
<dbReference type="CDD" id="cd01166">
    <property type="entry name" value="KdgK"/>
    <property type="match status" value="1"/>
</dbReference>
<gene>
    <name evidence="7" type="ORF">H0921_07215</name>
</gene>
<dbReference type="Gene3D" id="3.40.1190.20">
    <property type="match status" value="1"/>
</dbReference>
<protein>
    <submittedName>
        <fullName evidence="7">Sugar kinase</fullName>
    </submittedName>
</protein>
<dbReference type="InterPro" id="IPR011611">
    <property type="entry name" value="PfkB_dom"/>
</dbReference>
<evidence type="ECO:0000256" key="4">
    <source>
        <dbReference type="ARBA" id="ARBA00022777"/>
    </source>
</evidence>
<organism evidence="7 8">
    <name type="scientific">Thermogemmata fonticola</name>
    <dbReference type="NCBI Taxonomy" id="2755323"/>
    <lineage>
        <taxon>Bacteria</taxon>
        <taxon>Pseudomonadati</taxon>
        <taxon>Planctomycetota</taxon>
        <taxon>Planctomycetia</taxon>
        <taxon>Gemmatales</taxon>
        <taxon>Gemmataceae</taxon>
        <taxon>Thermogemmata</taxon>
    </lineage>
</organism>
<keyword evidence="2" id="KW-0808">Transferase</keyword>
<evidence type="ECO:0000256" key="1">
    <source>
        <dbReference type="ARBA" id="ARBA00010688"/>
    </source>
</evidence>
<dbReference type="RefSeq" id="WP_194537372.1">
    <property type="nucleotide sequence ID" value="NZ_JACEFB010000003.1"/>
</dbReference>
<evidence type="ECO:0000259" key="6">
    <source>
        <dbReference type="Pfam" id="PF00294"/>
    </source>
</evidence>
<keyword evidence="8" id="KW-1185">Reference proteome</keyword>
<comment type="caution">
    <text evidence="7">The sequence shown here is derived from an EMBL/GenBank/DDBJ whole genome shotgun (WGS) entry which is preliminary data.</text>
</comment>
<evidence type="ECO:0000256" key="5">
    <source>
        <dbReference type="ARBA" id="ARBA00022840"/>
    </source>
</evidence>
<dbReference type="Pfam" id="PF00294">
    <property type="entry name" value="PfkB"/>
    <property type="match status" value="1"/>
</dbReference>
<dbReference type="GO" id="GO:0016301">
    <property type="term" value="F:kinase activity"/>
    <property type="evidence" value="ECO:0007669"/>
    <property type="project" value="UniProtKB-KW"/>
</dbReference>
<dbReference type="InterPro" id="IPR050306">
    <property type="entry name" value="PfkB_Carbo_kinase"/>
</dbReference>
<keyword evidence="5" id="KW-0067">ATP-binding</keyword>
<accession>A0A7V9ABD1</accession>
<name>A0A7V9ABD1_9BACT</name>
<evidence type="ECO:0000313" key="7">
    <source>
        <dbReference type="EMBL" id="MBA2225948.1"/>
    </source>
</evidence>
<evidence type="ECO:0000313" key="8">
    <source>
        <dbReference type="Proteomes" id="UP000542342"/>
    </source>
</evidence>
<feature type="domain" description="Carbohydrate kinase PfkB" evidence="6">
    <location>
        <begin position="1"/>
        <end position="299"/>
    </location>
</feature>
<reference evidence="7 8" key="1">
    <citation type="submission" date="2020-07" db="EMBL/GenBank/DDBJ databases">
        <title>Thermogemmata thermophila gen. nov., sp. nov., a novel moderate thermophilic planctomycete from a Kamchatka hot spring.</title>
        <authorList>
            <person name="Elcheninov A.G."/>
            <person name="Podosokorskaya O.A."/>
            <person name="Kovaleva O.L."/>
            <person name="Novikov A."/>
            <person name="Bonch-Osmolovskaya E.A."/>
            <person name="Toshchakov S.V."/>
            <person name="Kublanov I.V."/>
        </authorList>
    </citation>
    <scope>NUCLEOTIDE SEQUENCE [LARGE SCALE GENOMIC DNA]</scope>
    <source>
        <strain evidence="7 8">2918</strain>
    </source>
</reference>
<keyword evidence="4 7" id="KW-0418">Kinase</keyword>
<evidence type="ECO:0000256" key="3">
    <source>
        <dbReference type="ARBA" id="ARBA00022741"/>
    </source>
</evidence>
<comment type="similarity">
    <text evidence="1">Belongs to the carbohydrate kinase PfkB family.</text>
</comment>
<dbReference type="PANTHER" id="PTHR43085">
    <property type="entry name" value="HEXOKINASE FAMILY MEMBER"/>
    <property type="match status" value="1"/>
</dbReference>
<keyword evidence="3" id="KW-0547">Nucleotide-binding</keyword>
<dbReference type="PANTHER" id="PTHR43085:SF1">
    <property type="entry name" value="PSEUDOURIDINE KINASE-RELATED"/>
    <property type="match status" value="1"/>
</dbReference>
<dbReference type="AlphaFoldDB" id="A0A7V9ABD1"/>
<proteinExistence type="inferred from homology"/>
<sequence length="327" mass="35971">MAEVVTLGEAMVRLSPPHFQRIEQARSFDVEIGGAELNTAVGLARLGHTVAWVSVLPANPLGRLIARRVREAGVEDRWIRFTDEGRCGLYFLEFGAAPRASALLYDRKDSAFSRLRPGQLEWERILAGARWFHVSGITAALSEGTAAVVAEALQAARRSQVQISFDLNYRAKLWDRDTAARVLGSLLPFCHVLFTSEADAEFLFGIRGESFDEVAAGLRQRFGVATVVGSRREAELVWRQRLAVLGADEHQVEESNWYEVEIVDRLGAGDAMAAGVIHGLLAGSLQQAVRYGAAMAALKHTIVGDLPWIDPDDVEAVLRGDSLRIRR</sequence>
<evidence type="ECO:0000256" key="2">
    <source>
        <dbReference type="ARBA" id="ARBA00022679"/>
    </source>
</evidence>
<dbReference type="SUPFAM" id="SSF53613">
    <property type="entry name" value="Ribokinase-like"/>
    <property type="match status" value="1"/>
</dbReference>
<dbReference type="InterPro" id="IPR029056">
    <property type="entry name" value="Ribokinase-like"/>
</dbReference>
<dbReference type="EMBL" id="JACEFB010000003">
    <property type="protein sequence ID" value="MBA2225948.1"/>
    <property type="molecule type" value="Genomic_DNA"/>
</dbReference>
<dbReference type="GO" id="GO:0005524">
    <property type="term" value="F:ATP binding"/>
    <property type="evidence" value="ECO:0007669"/>
    <property type="project" value="UniProtKB-KW"/>
</dbReference>